<dbReference type="PROSITE" id="PS50011">
    <property type="entry name" value="PROTEIN_KINASE_DOM"/>
    <property type="match status" value="1"/>
</dbReference>
<dbReference type="RefSeq" id="WP_047956962.1">
    <property type="nucleotide sequence ID" value="NZ_JARLBV010000033.1"/>
</dbReference>
<dbReference type="Proteomes" id="UP000035904">
    <property type="component" value="Unassembled WGS sequence"/>
</dbReference>
<evidence type="ECO:0000313" key="3">
    <source>
        <dbReference type="Proteomes" id="UP000035904"/>
    </source>
</evidence>
<keyword evidence="2" id="KW-0418">Kinase</keyword>
<keyword evidence="2" id="KW-0808">Transferase</keyword>
<gene>
    <name evidence="2" type="ORF">ABW01_18615</name>
</gene>
<proteinExistence type="predicted"/>
<evidence type="ECO:0000313" key="2">
    <source>
        <dbReference type="EMBL" id="KLV16875.1"/>
    </source>
</evidence>
<dbReference type="SUPFAM" id="SSF56112">
    <property type="entry name" value="Protein kinase-like (PK-like)"/>
    <property type="match status" value="1"/>
</dbReference>
<dbReference type="GO" id="GO:0005524">
    <property type="term" value="F:ATP binding"/>
    <property type="evidence" value="ECO:0007669"/>
    <property type="project" value="InterPro"/>
</dbReference>
<dbReference type="PATRIC" id="fig|1392.242.peg.1602"/>
<sequence length="309" mass="36175">MINIKIGKNQYPITLAEDHNFDWLKDVEVFTVFDQQDSGNISFGIIENGKRYFLKYAGARNLEYKGKVKDAIQRLMKAKEVYEQIQHPLLVSYINPIQMQNGFCLRFHWMDGECMHNHWDFTPFEKHHAPNSPFVKLRQLSVKERLNILTQIFEFAAYVESLGYVMVDFYDGSILYNFEQSKLTICDIDFFQKNPVFNKVGEDFWGAGRFKAPEEYELHAQITSETNVYVLAGIAFAFIGGKNDKSYEKWESTLELYNMCKKALHKEKNKRYRTVQAFYEDWLAYIGEIGGSFSQRINSISINRGENTK</sequence>
<protein>
    <submittedName>
        <fullName evidence="2">Serine/threonine protein kinase</fullName>
    </submittedName>
</protein>
<dbReference type="InterPro" id="IPR000719">
    <property type="entry name" value="Prot_kinase_dom"/>
</dbReference>
<dbReference type="Gene3D" id="1.10.510.10">
    <property type="entry name" value="Transferase(Phosphotransferase) domain 1"/>
    <property type="match status" value="1"/>
</dbReference>
<reference evidence="2 3" key="1">
    <citation type="submission" date="2015-05" db="EMBL/GenBank/DDBJ databases">
        <title>Whole genome sequence and identification of bacterial endophytes from Costus igneus.</title>
        <authorList>
            <person name="Lee Y.P."/>
            <person name="Gan H.M."/>
            <person name="Eng W."/>
            <person name="Wheatley M.S."/>
            <person name="Caraballo A."/>
            <person name="Polter S."/>
            <person name="Savka M.A."/>
            <person name="Hudson A.O."/>
        </authorList>
    </citation>
    <scope>NUCLEOTIDE SEQUENCE [LARGE SCALE GENOMIC DNA]</scope>
    <source>
        <strain evidence="2 3">RIT375</strain>
    </source>
</reference>
<accession>A0A0J1KJU7</accession>
<evidence type="ECO:0000259" key="1">
    <source>
        <dbReference type="PROSITE" id="PS50011"/>
    </source>
</evidence>
<dbReference type="InterPro" id="IPR011009">
    <property type="entry name" value="Kinase-like_dom_sf"/>
</dbReference>
<organism evidence="2 3">
    <name type="scientific">Bacillus anthracis</name>
    <name type="common">anthrax bacterium</name>
    <dbReference type="NCBI Taxonomy" id="1392"/>
    <lineage>
        <taxon>Bacteria</taxon>
        <taxon>Bacillati</taxon>
        <taxon>Bacillota</taxon>
        <taxon>Bacilli</taxon>
        <taxon>Bacillales</taxon>
        <taxon>Bacillaceae</taxon>
        <taxon>Bacillus</taxon>
        <taxon>Bacillus cereus group</taxon>
    </lineage>
</organism>
<dbReference type="EMBL" id="LDPG01000014">
    <property type="protein sequence ID" value="KLV16875.1"/>
    <property type="molecule type" value="Genomic_DNA"/>
</dbReference>
<dbReference type="AlphaFoldDB" id="A0A0J1KJU7"/>
<dbReference type="GO" id="GO:0004674">
    <property type="term" value="F:protein serine/threonine kinase activity"/>
    <property type="evidence" value="ECO:0007669"/>
    <property type="project" value="UniProtKB-KW"/>
</dbReference>
<keyword evidence="2" id="KW-0723">Serine/threonine-protein kinase</keyword>
<feature type="domain" description="Protein kinase" evidence="1">
    <location>
        <begin position="32"/>
        <end position="309"/>
    </location>
</feature>
<name>A0A0J1KJU7_BACAN</name>
<comment type="caution">
    <text evidence="2">The sequence shown here is derived from an EMBL/GenBank/DDBJ whole genome shotgun (WGS) entry which is preliminary data.</text>
</comment>